<dbReference type="InterPro" id="IPR005467">
    <property type="entry name" value="His_kinase_dom"/>
</dbReference>
<dbReference type="GO" id="GO:0000155">
    <property type="term" value="F:phosphorelay sensor kinase activity"/>
    <property type="evidence" value="ECO:0007669"/>
    <property type="project" value="InterPro"/>
</dbReference>
<dbReference type="Proteomes" id="UP000078582">
    <property type="component" value="Chromosome"/>
</dbReference>
<name>A0A192H4V1_9LACO</name>
<gene>
    <name evidence="11" type="ORF">AYR53_10975</name>
</gene>
<dbReference type="AlphaFoldDB" id="A0A192H4V1"/>
<dbReference type="PROSITE" id="PS50885">
    <property type="entry name" value="HAMP"/>
    <property type="match status" value="1"/>
</dbReference>
<keyword evidence="7" id="KW-0902">Two-component regulatory system</keyword>
<dbReference type="EC" id="2.7.13.3" evidence="3"/>
<keyword evidence="12" id="KW-1185">Reference proteome</keyword>
<dbReference type="EMBL" id="CP014873">
    <property type="protein sequence ID" value="ANK63242.1"/>
    <property type="molecule type" value="Genomic_DNA"/>
</dbReference>
<dbReference type="InterPro" id="IPR003661">
    <property type="entry name" value="HisK_dim/P_dom"/>
</dbReference>
<dbReference type="SMART" id="SM00304">
    <property type="entry name" value="HAMP"/>
    <property type="match status" value="1"/>
</dbReference>
<dbReference type="SMART" id="SM00387">
    <property type="entry name" value="HATPase_c"/>
    <property type="match status" value="1"/>
</dbReference>
<organism evidence="11 12">
    <name type="scientific">Loigolactobacillus backii</name>
    <dbReference type="NCBI Taxonomy" id="375175"/>
    <lineage>
        <taxon>Bacteria</taxon>
        <taxon>Bacillati</taxon>
        <taxon>Bacillota</taxon>
        <taxon>Bacilli</taxon>
        <taxon>Lactobacillales</taxon>
        <taxon>Lactobacillaceae</taxon>
        <taxon>Loigolactobacillus</taxon>
    </lineage>
</organism>
<keyword evidence="5" id="KW-0808">Transferase</keyword>
<protein>
    <recommendedName>
        <fullName evidence="3">histidine kinase</fullName>
        <ecNumber evidence="3">2.7.13.3</ecNumber>
    </recommendedName>
</protein>
<dbReference type="PANTHER" id="PTHR43047">
    <property type="entry name" value="TWO-COMPONENT HISTIDINE PROTEIN KINASE"/>
    <property type="match status" value="1"/>
</dbReference>
<dbReference type="Gene3D" id="6.10.340.10">
    <property type="match status" value="1"/>
</dbReference>
<feature type="region of interest" description="Disordered" evidence="9">
    <location>
        <begin position="469"/>
        <end position="489"/>
    </location>
</feature>
<dbReference type="InterPro" id="IPR036890">
    <property type="entry name" value="HATPase_C_sf"/>
</dbReference>
<keyword evidence="6 11" id="KW-0418">Kinase</keyword>
<comment type="subcellular location">
    <subcellularLocation>
        <location evidence="2">Membrane</location>
    </subcellularLocation>
</comment>
<dbReference type="GO" id="GO:0005886">
    <property type="term" value="C:plasma membrane"/>
    <property type="evidence" value="ECO:0007669"/>
    <property type="project" value="TreeGrafter"/>
</dbReference>
<keyword evidence="10" id="KW-1133">Transmembrane helix</keyword>
<dbReference type="Gene3D" id="3.30.565.10">
    <property type="entry name" value="Histidine kinase-like ATPase, C-terminal domain"/>
    <property type="match status" value="1"/>
</dbReference>
<dbReference type="PROSITE" id="PS50109">
    <property type="entry name" value="HIS_KIN"/>
    <property type="match status" value="1"/>
</dbReference>
<keyword evidence="8 10" id="KW-0472">Membrane</keyword>
<dbReference type="SUPFAM" id="SSF47384">
    <property type="entry name" value="Homodimeric domain of signal transducing histidine kinase"/>
    <property type="match status" value="1"/>
</dbReference>
<dbReference type="SUPFAM" id="SSF55874">
    <property type="entry name" value="ATPase domain of HSP90 chaperone/DNA topoisomerase II/histidine kinase"/>
    <property type="match status" value="1"/>
</dbReference>
<evidence type="ECO:0000256" key="6">
    <source>
        <dbReference type="ARBA" id="ARBA00022777"/>
    </source>
</evidence>
<evidence type="ECO:0000256" key="2">
    <source>
        <dbReference type="ARBA" id="ARBA00004370"/>
    </source>
</evidence>
<keyword evidence="10" id="KW-0812">Transmembrane</keyword>
<dbReference type="Pfam" id="PF00512">
    <property type="entry name" value="HisKA"/>
    <property type="match status" value="1"/>
</dbReference>
<reference evidence="11 12" key="1">
    <citation type="submission" date="2016-03" db="EMBL/GenBank/DDBJ databases">
        <title>Pediococcus and Lactobacillus from brewery environment - whole genome sequencing and assembly.</title>
        <authorList>
            <person name="Behr J."/>
            <person name="Geissler A.J."/>
            <person name="Vogel R.F."/>
        </authorList>
    </citation>
    <scope>NUCLEOTIDE SEQUENCE [LARGE SCALE GENOMIC DNA]</scope>
    <source>
        <strain evidence="11 12">TMW 1.1989</strain>
    </source>
</reference>
<sequence>MKLIYQQMLAFFAVIMTTLLIVGAFFIQFTTRMVYSSTWDQLEGYADSLMQQAMSVDQRTNSSHGFQISMLKNSEAVLSHQKVHFAIFNQNNQMIYPTQNDGIVRQLSKQDWNKLQKGERIHRTSDHGTNVLNSRAEMTDVLVPYFYNGKLRAVISVGSLVSDIRANISKIEHNLFIALLISSVAAIILSYVLARYQVLRINRVRGAAHKVARGDFDIHLEEKNRDELDDLAQDFNKMAVSLRGSNEEIKRQEDRRRQFMADAAHEMRTPLTTINGLLEGLQYDAIPEDMRGKSIELMQNETKRLIRIVNENLDYEKIRTNQITLSRRNFDATDALNNIVLQLTKKAEEAGDKLVLTPGPAVTIYADYDRFVQVMFNVVQNGIQFTQNGTITITAKRGYHESIFAVADTGIGMTKAQLKNIWERYYKADPSRKNTKYGESGLGLAIVHQLVQLHGGQIKVESEKDHGTTFTLTFPDEQTSQDKETKKIE</sequence>
<dbReference type="SMART" id="SM00388">
    <property type="entry name" value="HisKA"/>
    <property type="match status" value="1"/>
</dbReference>
<dbReference type="FunFam" id="3.30.565.10:FF:000006">
    <property type="entry name" value="Sensor histidine kinase WalK"/>
    <property type="match status" value="1"/>
</dbReference>
<feature type="compositionally biased region" description="Basic and acidic residues" evidence="9">
    <location>
        <begin position="480"/>
        <end position="489"/>
    </location>
</feature>
<feature type="compositionally biased region" description="Polar residues" evidence="9">
    <location>
        <begin position="469"/>
        <end position="478"/>
    </location>
</feature>
<evidence type="ECO:0000256" key="3">
    <source>
        <dbReference type="ARBA" id="ARBA00012438"/>
    </source>
</evidence>
<evidence type="ECO:0000313" key="11">
    <source>
        <dbReference type="EMBL" id="ANK63242.1"/>
    </source>
</evidence>
<dbReference type="InterPro" id="IPR036097">
    <property type="entry name" value="HisK_dim/P_sf"/>
</dbReference>
<evidence type="ECO:0000256" key="10">
    <source>
        <dbReference type="SAM" id="Phobius"/>
    </source>
</evidence>
<evidence type="ECO:0000256" key="8">
    <source>
        <dbReference type="ARBA" id="ARBA00023136"/>
    </source>
</evidence>
<evidence type="ECO:0000256" key="7">
    <source>
        <dbReference type="ARBA" id="ARBA00023012"/>
    </source>
</evidence>
<dbReference type="SUPFAM" id="SSF158472">
    <property type="entry name" value="HAMP domain-like"/>
    <property type="match status" value="1"/>
</dbReference>
<dbReference type="InterPro" id="IPR003594">
    <property type="entry name" value="HATPase_dom"/>
</dbReference>
<evidence type="ECO:0000256" key="1">
    <source>
        <dbReference type="ARBA" id="ARBA00000085"/>
    </source>
</evidence>
<evidence type="ECO:0000256" key="5">
    <source>
        <dbReference type="ARBA" id="ARBA00022679"/>
    </source>
</evidence>
<evidence type="ECO:0000256" key="4">
    <source>
        <dbReference type="ARBA" id="ARBA00022553"/>
    </source>
</evidence>
<dbReference type="FunFam" id="1.10.287.130:FF:000001">
    <property type="entry name" value="Two-component sensor histidine kinase"/>
    <property type="match status" value="1"/>
</dbReference>
<dbReference type="InterPro" id="IPR004358">
    <property type="entry name" value="Sig_transdc_His_kin-like_C"/>
</dbReference>
<evidence type="ECO:0000256" key="9">
    <source>
        <dbReference type="SAM" id="MobiDB-lite"/>
    </source>
</evidence>
<dbReference type="PANTHER" id="PTHR43047:SF72">
    <property type="entry name" value="OSMOSENSING HISTIDINE PROTEIN KINASE SLN1"/>
    <property type="match status" value="1"/>
</dbReference>
<keyword evidence="4" id="KW-0597">Phosphoprotein</keyword>
<dbReference type="PRINTS" id="PR00344">
    <property type="entry name" value="BCTRLSENSOR"/>
</dbReference>
<evidence type="ECO:0000313" key="12">
    <source>
        <dbReference type="Proteomes" id="UP000078582"/>
    </source>
</evidence>
<dbReference type="GeneID" id="42982783"/>
<accession>A0A192H4V1</accession>
<dbReference type="GO" id="GO:0009927">
    <property type="term" value="F:histidine phosphotransfer kinase activity"/>
    <property type="evidence" value="ECO:0007669"/>
    <property type="project" value="TreeGrafter"/>
</dbReference>
<dbReference type="Pfam" id="PF00672">
    <property type="entry name" value="HAMP"/>
    <property type="match status" value="1"/>
</dbReference>
<dbReference type="InterPro" id="IPR003660">
    <property type="entry name" value="HAMP_dom"/>
</dbReference>
<dbReference type="Pfam" id="PF02518">
    <property type="entry name" value="HATPase_c"/>
    <property type="match status" value="1"/>
</dbReference>
<dbReference type="OrthoDB" id="3436at2"/>
<feature type="transmembrane region" description="Helical" evidence="10">
    <location>
        <begin position="6"/>
        <end position="27"/>
    </location>
</feature>
<dbReference type="KEGG" id="lbt:AYR52_06305"/>
<dbReference type="CDD" id="cd06225">
    <property type="entry name" value="HAMP"/>
    <property type="match status" value="1"/>
</dbReference>
<dbReference type="Gene3D" id="1.10.287.130">
    <property type="match status" value="1"/>
</dbReference>
<proteinExistence type="predicted"/>
<dbReference type="STRING" id="375175.AYR53_10975"/>
<comment type="catalytic activity">
    <reaction evidence="1">
        <text>ATP + protein L-histidine = ADP + protein N-phospho-L-histidine.</text>
        <dbReference type="EC" id="2.7.13.3"/>
    </reaction>
</comment>
<dbReference type="RefSeq" id="WP_068225170.1">
    <property type="nucleotide sequence ID" value="NZ_CP014623.1"/>
</dbReference>
<dbReference type="CDD" id="cd00082">
    <property type="entry name" value="HisKA"/>
    <property type="match status" value="1"/>
</dbReference>
<feature type="transmembrane region" description="Helical" evidence="10">
    <location>
        <begin position="175"/>
        <end position="194"/>
    </location>
</feature>